<feature type="transmembrane region" description="Helical" evidence="1">
    <location>
        <begin position="69"/>
        <end position="88"/>
    </location>
</feature>
<evidence type="ECO:0000313" key="2">
    <source>
        <dbReference type="EMBL" id="MBO0937338.1"/>
    </source>
</evidence>
<keyword evidence="1" id="KW-1133">Transmembrane helix</keyword>
<dbReference type="RefSeq" id="WP_207364880.1">
    <property type="nucleotide sequence ID" value="NZ_JAFMYV010000005.1"/>
</dbReference>
<keyword evidence="3" id="KW-1185">Reference proteome</keyword>
<feature type="transmembrane region" description="Helical" evidence="1">
    <location>
        <begin position="6"/>
        <end position="23"/>
    </location>
</feature>
<feature type="transmembrane region" description="Helical" evidence="1">
    <location>
        <begin position="35"/>
        <end position="57"/>
    </location>
</feature>
<dbReference type="EMBL" id="JAFMYV010000005">
    <property type="protein sequence ID" value="MBO0937338.1"/>
    <property type="molecule type" value="Genomic_DNA"/>
</dbReference>
<dbReference type="InterPro" id="IPR006750">
    <property type="entry name" value="YdcZ"/>
</dbReference>
<dbReference type="PANTHER" id="PTHR34821:SF2">
    <property type="entry name" value="INNER MEMBRANE PROTEIN YDCZ"/>
    <property type="match status" value="1"/>
</dbReference>
<evidence type="ECO:0000256" key="1">
    <source>
        <dbReference type="SAM" id="Phobius"/>
    </source>
</evidence>
<comment type="caution">
    <text evidence="2">The sequence shown here is derived from an EMBL/GenBank/DDBJ whole genome shotgun (WGS) entry which is preliminary data.</text>
</comment>
<evidence type="ECO:0000313" key="3">
    <source>
        <dbReference type="Proteomes" id="UP000664034"/>
    </source>
</evidence>
<reference evidence="2" key="1">
    <citation type="submission" date="2021-03" db="EMBL/GenBank/DDBJ databases">
        <title>Fibrella sp. HMF5335 genome sequencing and assembly.</title>
        <authorList>
            <person name="Kang H."/>
            <person name="Kim H."/>
            <person name="Bae S."/>
            <person name="Joh K."/>
        </authorList>
    </citation>
    <scope>NUCLEOTIDE SEQUENCE</scope>
    <source>
        <strain evidence="2">HMF5335</strain>
    </source>
</reference>
<feature type="transmembrane region" description="Helical" evidence="1">
    <location>
        <begin position="100"/>
        <end position="120"/>
    </location>
</feature>
<keyword evidence="1" id="KW-0472">Membrane</keyword>
<name>A0A939GJ19_9BACT</name>
<dbReference type="Proteomes" id="UP000664034">
    <property type="component" value="Unassembled WGS sequence"/>
</dbReference>
<dbReference type="Pfam" id="PF04657">
    <property type="entry name" value="DMT_YdcZ"/>
    <property type="match status" value="1"/>
</dbReference>
<protein>
    <submittedName>
        <fullName evidence="2">DMT family transporter</fullName>
    </submittedName>
</protein>
<accession>A0A939GJ19</accession>
<proteinExistence type="predicted"/>
<gene>
    <name evidence="2" type="ORF">J2I47_12345</name>
</gene>
<dbReference type="PANTHER" id="PTHR34821">
    <property type="entry name" value="INNER MEMBRANE PROTEIN YDCZ"/>
    <property type="match status" value="1"/>
</dbReference>
<keyword evidence="1" id="KW-0812">Transmembrane</keyword>
<organism evidence="2 3">
    <name type="scientific">Fibrella rubiginis</name>
    <dbReference type="NCBI Taxonomy" id="2817060"/>
    <lineage>
        <taxon>Bacteria</taxon>
        <taxon>Pseudomonadati</taxon>
        <taxon>Bacteroidota</taxon>
        <taxon>Cytophagia</taxon>
        <taxon>Cytophagales</taxon>
        <taxon>Spirosomataceae</taxon>
        <taxon>Fibrella</taxon>
    </lineage>
</organism>
<dbReference type="AlphaFoldDB" id="A0A939GJ19"/>
<dbReference type="GO" id="GO:0005886">
    <property type="term" value="C:plasma membrane"/>
    <property type="evidence" value="ECO:0007669"/>
    <property type="project" value="TreeGrafter"/>
</dbReference>
<sequence length="149" mass="15734">MNQVTLSVLAFVGGVFLALQAGLNTLLGVLLKHSLLASLSAFLSSAVVGTLVVLLSVKNVPTLHQLKAVPHYLWFAGGICSMAGIELYHCTVPKLGIATMLPLGLSGQLLFSVLAGYFGWFDLSVQPINAKKAWGVGALLLDLFLINKS</sequence>